<feature type="transmembrane region" description="Helical" evidence="7">
    <location>
        <begin position="349"/>
        <end position="370"/>
    </location>
</feature>
<evidence type="ECO:0000256" key="4">
    <source>
        <dbReference type="ARBA" id="ARBA00022989"/>
    </source>
</evidence>
<organism evidence="9">
    <name type="scientific">hydrocarbon metagenome</name>
    <dbReference type="NCBI Taxonomy" id="938273"/>
    <lineage>
        <taxon>unclassified sequences</taxon>
        <taxon>metagenomes</taxon>
        <taxon>ecological metagenomes</taxon>
    </lineage>
</organism>
<gene>
    <name evidence="9" type="ORF">ASZ90_002666</name>
</gene>
<keyword evidence="3 7" id="KW-0812">Transmembrane</keyword>
<dbReference type="PANTHER" id="PTHR30572:SF4">
    <property type="entry name" value="ABC TRANSPORTER PERMEASE YTRF"/>
    <property type="match status" value="1"/>
</dbReference>
<evidence type="ECO:0000256" key="3">
    <source>
        <dbReference type="ARBA" id="ARBA00022692"/>
    </source>
</evidence>
<dbReference type="InterPro" id="IPR003838">
    <property type="entry name" value="ABC3_permease_C"/>
</dbReference>
<dbReference type="EMBL" id="LNQE01000325">
    <property type="protein sequence ID" value="KUG27474.1"/>
    <property type="molecule type" value="Genomic_DNA"/>
</dbReference>
<dbReference type="InterPro" id="IPR050250">
    <property type="entry name" value="Macrolide_Exporter_MacB"/>
</dbReference>
<protein>
    <recommendedName>
        <fullName evidence="8">ABC3 transporter permease C-terminal domain-containing protein</fullName>
    </recommendedName>
</protein>
<feature type="domain" description="ABC3 transporter permease C-terminal" evidence="8">
    <location>
        <begin position="310"/>
        <end position="416"/>
    </location>
</feature>
<evidence type="ECO:0000256" key="5">
    <source>
        <dbReference type="ARBA" id="ARBA00023136"/>
    </source>
</evidence>
<evidence type="ECO:0000256" key="7">
    <source>
        <dbReference type="SAM" id="Phobius"/>
    </source>
</evidence>
<comment type="subcellular location">
    <subcellularLocation>
        <location evidence="1">Cell membrane</location>
        <topology evidence="1">Multi-pass membrane protein</topology>
    </subcellularLocation>
</comment>
<evidence type="ECO:0000259" key="8">
    <source>
        <dbReference type="Pfam" id="PF02687"/>
    </source>
</evidence>
<reference evidence="9" key="1">
    <citation type="journal article" date="2015" name="Proc. Natl. Acad. Sci. U.S.A.">
        <title>Networks of energetic and metabolic interactions define dynamics in microbial communities.</title>
        <authorList>
            <person name="Embree M."/>
            <person name="Liu J.K."/>
            <person name="Al-Bassam M.M."/>
            <person name="Zengler K."/>
        </authorList>
    </citation>
    <scope>NUCLEOTIDE SEQUENCE</scope>
</reference>
<dbReference type="PANTHER" id="PTHR30572">
    <property type="entry name" value="MEMBRANE COMPONENT OF TRANSPORTER-RELATED"/>
    <property type="match status" value="1"/>
</dbReference>
<dbReference type="AlphaFoldDB" id="A0A0W8G378"/>
<comment type="similarity">
    <text evidence="6">Belongs to the ABC-4 integral membrane protein family.</text>
</comment>
<keyword evidence="4 7" id="KW-1133">Transmembrane helix</keyword>
<dbReference type="GO" id="GO:0005886">
    <property type="term" value="C:plasma membrane"/>
    <property type="evidence" value="ECO:0007669"/>
    <property type="project" value="UniProtKB-SubCell"/>
</dbReference>
<keyword evidence="5 7" id="KW-0472">Membrane</keyword>
<accession>A0A0W8G378</accession>
<dbReference type="GO" id="GO:0022857">
    <property type="term" value="F:transmembrane transporter activity"/>
    <property type="evidence" value="ECO:0007669"/>
    <property type="project" value="TreeGrafter"/>
</dbReference>
<evidence type="ECO:0000256" key="2">
    <source>
        <dbReference type="ARBA" id="ARBA00022475"/>
    </source>
</evidence>
<dbReference type="Pfam" id="PF02687">
    <property type="entry name" value="FtsX"/>
    <property type="match status" value="1"/>
</dbReference>
<sequence length="604" mass="65460">MSNLRRRKIRTTLTCLTLVILTFTIMSFTAVKSTRQEGAVKYRDDAPYQGALIKNIGWRSLPPEALAAVGDMFVGGESVLPLSWYELSDKTQPGMTEVVSATGQVTAQGVMGLATGSGEAARMGRILSGGRWFEPGERMAVILPEEFARRLGVVPLAPGRDMVRLFGMDFRVVGVFGHNVLDEAADLDGEPPTPVVFPSEAAMEATEAEKEAMESGEDVRSMQSRYQHVDGDLTVIIPHDVLMGLGGALKSIAVSQIGEPGSPEAADARALASTLAERFGLAIYAGEQGGTFVYHSSDTLSYAGVPNIIIPLVISVCIVLNTMIGSVYERKREIGVYTAVGLAPTHVSFLFIAEALAFAVISAVLGYLLAQTAAGLLSGTSLWAGMTANYSSLAGVAAMLLVIAVVLLSVIYPSKVAGEIAIPDVNRSWTLPEAEGGVISVNLPFLMRIREQEYAGGFLYDYYKSHQDISHGLFSTDDVKFAFECPWEAPDKGPHPGEIDTAFLELRSCFRLTAMVWLAPFDFGIKERVDILFLPDMKNPGFMEIRVTLARVAGEAGMWKRLNKGFLDNLRKQLLVWRSLDPENQVAYEEQIIAGFAEQKARGG</sequence>
<proteinExistence type="inferred from homology"/>
<evidence type="ECO:0000256" key="1">
    <source>
        <dbReference type="ARBA" id="ARBA00004651"/>
    </source>
</evidence>
<feature type="transmembrane region" description="Helical" evidence="7">
    <location>
        <begin position="308"/>
        <end position="328"/>
    </location>
</feature>
<evidence type="ECO:0000313" key="9">
    <source>
        <dbReference type="EMBL" id="KUG27474.1"/>
    </source>
</evidence>
<keyword evidence="2" id="KW-1003">Cell membrane</keyword>
<evidence type="ECO:0000256" key="6">
    <source>
        <dbReference type="ARBA" id="ARBA00038076"/>
    </source>
</evidence>
<name>A0A0W8G378_9ZZZZ</name>
<comment type="caution">
    <text evidence="9">The sequence shown here is derived from an EMBL/GenBank/DDBJ whole genome shotgun (WGS) entry which is preliminary data.</text>
</comment>
<feature type="transmembrane region" description="Helical" evidence="7">
    <location>
        <begin position="390"/>
        <end position="412"/>
    </location>
</feature>